<sequence>MTINRNDVALITGADGGIGRALARSLHEAGCRLVLHSDNADGLAKLVADQGWLPDRVLTAVHDVADGPAVEAAVAAAVDRFGRIDQLLNVAGVAFHGGVLDTDQDTWEHTLRTNLTGYFLMARAVLPHMRAAGSGHIVNMSSIWGHRCSPAGAMLAYSVSKFGVEGLTDCLREEARAWGVKVTSMVLDKVDTAFRDRMAPHIVYSAEQRARMMSPEDVAGATLDVLRSPARAMPARVDLDAWLWQ</sequence>
<dbReference type="InterPro" id="IPR036291">
    <property type="entry name" value="NAD(P)-bd_dom_sf"/>
</dbReference>
<dbReference type="PANTHER" id="PTHR44196:SF1">
    <property type="entry name" value="DEHYDROGENASE_REDUCTASE SDR FAMILY MEMBER 7B"/>
    <property type="match status" value="1"/>
</dbReference>
<comment type="similarity">
    <text evidence="1 3">Belongs to the short-chain dehydrogenases/reductases (SDR) family.</text>
</comment>
<dbReference type="GO" id="GO:0016020">
    <property type="term" value="C:membrane"/>
    <property type="evidence" value="ECO:0007669"/>
    <property type="project" value="TreeGrafter"/>
</dbReference>
<name>A0AAU8JWM5_9ACTN</name>
<evidence type="ECO:0000256" key="1">
    <source>
        <dbReference type="ARBA" id="ARBA00006484"/>
    </source>
</evidence>
<dbReference type="KEGG" id="kcm:ABWK59_18560"/>
<evidence type="ECO:0000256" key="3">
    <source>
        <dbReference type="RuleBase" id="RU000363"/>
    </source>
</evidence>
<dbReference type="PANTHER" id="PTHR44196">
    <property type="entry name" value="DEHYDROGENASE/REDUCTASE SDR FAMILY MEMBER 7B"/>
    <property type="match status" value="1"/>
</dbReference>
<accession>A0AAU8JWM5</accession>
<evidence type="ECO:0000256" key="2">
    <source>
        <dbReference type="ARBA" id="ARBA00023002"/>
    </source>
</evidence>
<dbReference type="CDD" id="cd05233">
    <property type="entry name" value="SDR_c"/>
    <property type="match status" value="1"/>
</dbReference>
<dbReference type="GO" id="GO:0016491">
    <property type="term" value="F:oxidoreductase activity"/>
    <property type="evidence" value="ECO:0007669"/>
    <property type="project" value="UniProtKB-KW"/>
</dbReference>
<dbReference type="PRINTS" id="PR00081">
    <property type="entry name" value="GDHRDH"/>
</dbReference>
<dbReference type="Gene3D" id="3.40.50.720">
    <property type="entry name" value="NAD(P)-binding Rossmann-like Domain"/>
    <property type="match status" value="1"/>
</dbReference>
<dbReference type="EMBL" id="CP159872">
    <property type="protein sequence ID" value="XCM80775.1"/>
    <property type="molecule type" value="Genomic_DNA"/>
</dbReference>
<proteinExistence type="inferred from homology"/>
<dbReference type="PRINTS" id="PR00080">
    <property type="entry name" value="SDRFAMILY"/>
</dbReference>
<gene>
    <name evidence="4" type="ORF">ABWK59_18560</name>
</gene>
<dbReference type="SUPFAM" id="SSF51735">
    <property type="entry name" value="NAD(P)-binding Rossmann-fold domains"/>
    <property type="match status" value="1"/>
</dbReference>
<protein>
    <submittedName>
        <fullName evidence="4">SDR family oxidoreductase</fullName>
        <ecNumber evidence="4">1.-.-.-</ecNumber>
    </submittedName>
</protein>
<organism evidence="4">
    <name type="scientific">Kitasatospora camelliae</name>
    <dbReference type="NCBI Taxonomy" id="3156397"/>
    <lineage>
        <taxon>Bacteria</taxon>
        <taxon>Bacillati</taxon>
        <taxon>Actinomycetota</taxon>
        <taxon>Actinomycetes</taxon>
        <taxon>Kitasatosporales</taxon>
        <taxon>Streptomycetaceae</taxon>
        <taxon>Kitasatospora</taxon>
    </lineage>
</organism>
<reference evidence="4" key="1">
    <citation type="submission" date="2024-06" db="EMBL/GenBank/DDBJ databases">
        <title>The genome sequences of Kitasatospora sp. strain HUAS MG31.</title>
        <authorList>
            <person name="Mo P."/>
        </authorList>
    </citation>
    <scope>NUCLEOTIDE SEQUENCE</scope>
    <source>
        <strain evidence="4">HUAS MG31</strain>
    </source>
</reference>
<dbReference type="AlphaFoldDB" id="A0AAU8JWM5"/>
<dbReference type="Pfam" id="PF00106">
    <property type="entry name" value="adh_short"/>
    <property type="match status" value="1"/>
</dbReference>
<dbReference type="InterPro" id="IPR002347">
    <property type="entry name" value="SDR_fam"/>
</dbReference>
<evidence type="ECO:0000313" key="4">
    <source>
        <dbReference type="EMBL" id="XCM80775.1"/>
    </source>
</evidence>
<dbReference type="RefSeq" id="WP_354641710.1">
    <property type="nucleotide sequence ID" value="NZ_CP159872.1"/>
</dbReference>
<keyword evidence="2 4" id="KW-0560">Oxidoreductase</keyword>
<dbReference type="EC" id="1.-.-.-" evidence="4"/>